<dbReference type="PANTHER" id="PTHR30489:SF0">
    <property type="entry name" value="LIPOPROTEIN-RELEASING SYSTEM TRANSMEMBRANE PROTEIN LOLE"/>
    <property type="match status" value="1"/>
</dbReference>
<evidence type="ECO:0000313" key="9">
    <source>
        <dbReference type="EMBL" id="BAC24248.1"/>
    </source>
</evidence>
<dbReference type="AlphaFoldDB" id="Q8D399"/>
<evidence type="ECO:0000256" key="1">
    <source>
        <dbReference type="ARBA" id="ARBA00004651"/>
    </source>
</evidence>
<evidence type="ECO:0000256" key="7">
    <source>
        <dbReference type="SAM" id="Phobius"/>
    </source>
</evidence>
<dbReference type="InterPro" id="IPR051447">
    <property type="entry name" value="Lipoprotein-release_system"/>
</dbReference>
<evidence type="ECO:0000256" key="4">
    <source>
        <dbReference type="ARBA" id="ARBA00022692"/>
    </source>
</evidence>
<protein>
    <submittedName>
        <fullName evidence="9">YcfW protein</fullName>
    </submittedName>
</protein>
<dbReference type="KEGG" id="wbr:ycfW"/>
<evidence type="ECO:0000256" key="2">
    <source>
        <dbReference type="ARBA" id="ARBA00005236"/>
    </source>
</evidence>
<evidence type="ECO:0000259" key="8">
    <source>
        <dbReference type="Pfam" id="PF02687"/>
    </source>
</evidence>
<dbReference type="GO" id="GO:0098797">
    <property type="term" value="C:plasma membrane protein complex"/>
    <property type="evidence" value="ECO:0007669"/>
    <property type="project" value="TreeGrafter"/>
</dbReference>
<sequence>MVIGSGIAKKLNLNIGDKLSIIISNNLNNKFLLPRTIELNVVDIISFFSQLDYQFAVVSLSSAQKYLYRENEIDGISINVKNIFNLEKIIKEIKKTNEKEQIKIETWISKYGYMYKDINKIRIIVYLSMFLMILISSSSIIIITTALVKRKKKDIAMLYTLGAKKSFIYNIFLCNGIFYGSIGSTIGVIFGLILSNNFNLIIKKIENLFNFKIISNKVYFIDFVPIKIFYIDIFFIFCFSFTLICISSLFSAIKIINSNYIKSLIS</sequence>
<dbReference type="OrthoDB" id="9808461at2"/>
<dbReference type="eggNOG" id="COG4591">
    <property type="taxonomic scope" value="Bacteria"/>
</dbReference>
<keyword evidence="3" id="KW-1003">Cell membrane</keyword>
<feature type="transmembrane region" description="Helical" evidence="7">
    <location>
        <begin position="167"/>
        <end position="194"/>
    </location>
</feature>
<comment type="similarity">
    <text evidence="2">Belongs to the ABC-4 integral membrane protein family. LolC/E subfamily.</text>
</comment>
<dbReference type="Pfam" id="PF02687">
    <property type="entry name" value="FtsX"/>
    <property type="match status" value="1"/>
</dbReference>
<dbReference type="Proteomes" id="UP000000562">
    <property type="component" value="Chromosome"/>
</dbReference>
<comment type="subcellular location">
    <subcellularLocation>
        <location evidence="1">Cell membrane</location>
        <topology evidence="1">Multi-pass membrane protein</topology>
    </subcellularLocation>
</comment>
<keyword evidence="4 7" id="KW-0812">Transmembrane</keyword>
<evidence type="ECO:0000313" key="10">
    <source>
        <dbReference type="Proteomes" id="UP000000562"/>
    </source>
</evidence>
<accession>Q8D399</accession>
<evidence type="ECO:0000256" key="6">
    <source>
        <dbReference type="ARBA" id="ARBA00023136"/>
    </source>
</evidence>
<dbReference type="GO" id="GO:0044874">
    <property type="term" value="P:lipoprotein localization to outer membrane"/>
    <property type="evidence" value="ECO:0007669"/>
    <property type="project" value="TreeGrafter"/>
</dbReference>
<feature type="domain" description="ABC3 transporter permease C-terminal" evidence="8">
    <location>
        <begin position="128"/>
        <end position="259"/>
    </location>
</feature>
<evidence type="ECO:0000256" key="3">
    <source>
        <dbReference type="ARBA" id="ARBA00022475"/>
    </source>
</evidence>
<reference evidence="9 10" key="1">
    <citation type="journal article" date="2002" name="Nat. Genet.">
        <title>Genome sequence of the endocellular obligate symbiont of tsetse flies, Wigglesworthia glossinidia.</title>
        <authorList>
            <person name="Akman L."/>
            <person name="Yamashita A."/>
            <person name="Watanabe H."/>
            <person name="Oshima K."/>
            <person name="Shiba T."/>
            <person name="Hattori M."/>
            <person name="Aksoy S."/>
        </authorList>
    </citation>
    <scope>NUCLEOTIDE SEQUENCE [LARGE SCALE GENOMIC DNA]</scope>
</reference>
<dbReference type="PANTHER" id="PTHR30489">
    <property type="entry name" value="LIPOPROTEIN-RELEASING SYSTEM TRANSMEMBRANE PROTEIN LOLE"/>
    <property type="match status" value="1"/>
</dbReference>
<dbReference type="EMBL" id="BA000021">
    <property type="protein sequence ID" value="BAC24248.1"/>
    <property type="molecule type" value="Genomic_DNA"/>
</dbReference>
<organism evidence="9 10">
    <name type="scientific">Wigglesworthia glossinidia brevipalpis</name>
    <dbReference type="NCBI Taxonomy" id="36870"/>
    <lineage>
        <taxon>Bacteria</taxon>
        <taxon>Pseudomonadati</taxon>
        <taxon>Pseudomonadota</taxon>
        <taxon>Gammaproteobacteria</taxon>
        <taxon>Enterobacterales</taxon>
        <taxon>Erwiniaceae</taxon>
        <taxon>Wigglesworthia</taxon>
    </lineage>
</organism>
<gene>
    <name evidence="9" type="primary">ycfW</name>
</gene>
<dbReference type="HOGENOM" id="CLU_1045649_0_0_6"/>
<name>Q8D399_WIGBR</name>
<keyword evidence="10" id="KW-1185">Reference proteome</keyword>
<feature type="transmembrane region" description="Helical" evidence="7">
    <location>
        <begin position="123"/>
        <end position="147"/>
    </location>
</feature>
<proteinExistence type="inferred from homology"/>
<keyword evidence="5 7" id="KW-1133">Transmembrane helix</keyword>
<evidence type="ECO:0000256" key="5">
    <source>
        <dbReference type="ARBA" id="ARBA00022989"/>
    </source>
</evidence>
<keyword evidence="6 7" id="KW-0472">Membrane</keyword>
<dbReference type="STRING" id="36870.gene:10368580"/>
<feature type="transmembrane region" description="Helical" evidence="7">
    <location>
        <begin position="228"/>
        <end position="253"/>
    </location>
</feature>
<dbReference type="InterPro" id="IPR003838">
    <property type="entry name" value="ABC3_permease_C"/>
</dbReference>